<keyword evidence="1" id="KW-0175">Coiled coil</keyword>
<dbReference type="PANTHER" id="PTHR31005:SF8">
    <property type="entry name" value="DUF4139 DOMAIN-CONTAINING PROTEIN"/>
    <property type="match status" value="1"/>
</dbReference>
<evidence type="ECO:0000256" key="1">
    <source>
        <dbReference type="SAM" id="Coils"/>
    </source>
</evidence>
<reference evidence="2 3" key="1">
    <citation type="submission" date="2019-02" db="EMBL/GenBank/DDBJ databases">
        <title>Deep-cultivation of Planctomycetes and their phenomic and genomic characterization uncovers novel biology.</title>
        <authorList>
            <person name="Wiegand S."/>
            <person name="Jogler M."/>
            <person name="Boedeker C."/>
            <person name="Pinto D."/>
            <person name="Vollmers J."/>
            <person name="Rivas-Marin E."/>
            <person name="Kohn T."/>
            <person name="Peeters S.H."/>
            <person name="Heuer A."/>
            <person name="Rast P."/>
            <person name="Oberbeckmann S."/>
            <person name="Bunk B."/>
            <person name="Jeske O."/>
            <person name="Meyerdierks A."/>
            <person name="Storesund J.E."/>
            <person name="Kallscheuer N."/>
            <person name="Luecker S."/>
            <person name="Lage O.M."/>
            <person name="Pohl T."/>
            <person name="Merkel B.J."/>
            <person name="Hornburger P."/>
            <person name="Mueller R.-W."/>
            <person name="Bruemmer F."/>
            <person name="Labrenz M."/>
            <person name="Spormann A.M."/>
            <person name="Op den Camp H."/>
            <person name="Overmann J."/>
            <person name="Amann R."/>
            <person name="Jetten M.S.M."/>
            <person name="Mascher T."/>
            <person name="Medema M.H."/>
            <person name="Devos D.P."/>
            <person name="Kaster A.-K."/>
            <person name="Ovreas L."/>
            <person name="Rohde M."/>
            <person name="Galperin M.Y."/>
            <person name="Jogler C."/>
        </authorList>
    </citation>
    <scope>NUCLEOTIDE SEQUENCE [LARGE SCALE GENOMIC DNA]</scope>
    <source>
        <strain evidence="2 3">Pan216</strain>
    </source>
</reference>
<dbReference type="RefSeq" id="WP_145253915.1">
    <property type="nucleotide sequence ID" value="NZ_CP036279.1"/>
</dbReference>
<proteinExistence type="predicted"/>
<sequence length="662" mass="73958">MATNRVVIYSNGIADFQRCYTVRAASPERISIPVRQDHLADVLASFNVFGEVSLDAPPTFRPTNEREGNLSINANRVVEDLATSLSGARVRIERVSGSVEGTLVGLHEEEEATAGEPVKVKSVIVLTACGLQRCPLREIQTLRFLDEEVQAEIDKSLQRNFQRIKPNSTYVEMTVSTTEEETDAVVQYTLPAAAWKISYRLRLSEDPSSELQGFAVVDNITEEDWTDFTACVVTGDPITFSTDLADSKTPARKHVDLVSEMALGSVDVEAPVMMAAPMEESDEELDRERGSVEYSAMPLGASFKSRTGRSAKVAEAEVQEVGDFCLFESPGAVTIPAKRSAVIPVFTTAIAEAKRVLHYKHEHHGTRPYRSVEFTNESAFSLGRGVCTVYEEGAYSGNCVVPPMKPGEVRLLAHALETGVAVQTERQRLRDKDVSISLVDGACYTSTVHLCSTDYHVRSSREERYELFLDHDFRLSEPEVEAVLLQDGEEGLIAIRDRLSEGVRYSISLPAKAELRLRVSEKRLVKSEVRLVDVSGQSEYAKIGWLIDNIVKTNGPLADDPGVQRCVAKFQEREAIREKIRDLVNQTEQLATRQERLRKNIKSGGQDELTTRWRQELDEAERMIQEIDEVTIPKLREQEKEIEGRFREAIKSLSAEWSAESK</sequence>
<dbReference type="EMBL" id="CP036279">
    <property type="protein sequence ID" value="QDU59520.1"/>
    <property type="molecule type" value="Genomic_DNA"/>
</dbReference>
<accession>A0A518AXV7</accession>
<dbReference type="AlphaFoldDB" id="A0A518AXV7"/>
<dbReference type="Proteomes" id="UP000317093">
    <property type="component" value="Chromosome"/>
</dbReference>
<organism evidence="2 3">
    <name type="scientific">Kolteria novifilia</name>
    <dbReference type="NCBI Taxonomy" id="2527975"/>
    <lineage>
        <taxon>Bacteria</taxon>
        <taxon>Pseudomonadati</taxon>
        <taxon>Planctomycetota</taxon>
        <taxon>Planctomycetia</taxon>
        <taxon>Kolteriales</taxon>
        <taxon>Kolteriaceae</taxon>
        <taxon>Kolteria</taxon>
    </lineage>
</organism>
<dbReference type="OrthoDB" id="9777444at2"/>
<dbReference type="InterPro" id="IPR011935">
    <property type="entry name" value="CHP02231"/>
</dbReference>
<dbReference type="PANTHER" id="PTHR31005">
    <property type="entry name" value="DUF4139 DOMAIN-CONTAINING PROTEIN"/>
    <property type="match status" value="1"/>
</dbReference>
<name>A0A518AXV7_9BACT</name>
<keyword evidence="3" id="KW-1185">Reference proteome</keyword>
<protein>
    <recommendedName>
        <fullName evidence="4">DUF4139 domain-containing protein</fullName>
    </recommendedName>
</protein>
<feature type="coiled-coil region" evidence="1">
    <location>
        <begin position="573"/>
        <end position="630"/>
    </location>
</feature>
<evidence type="ECO:0008006" key="4">
    <source>
        <dbReference type="Google" id="ProtNLM"/>
    </source>
</evidence>
<evidence type="ECO:0000313" key="2">
    <source>
        <dbReference type="EMBL" id="QDU59520.1"/>
    </source>
</evidence>
<gene>
    <name evidence="2" type="ORF">Pan216_03490</name>
</gene>
<evidence type="ECO:0000313" key="3">
    <source>
        <dbReference type="Proteomes" id="UP000317093"/>
    </source>
</evidence>
<dbReference type="KEGG" id="knv:Pan216_03490"/>